<dbReference type="Gene3D" id="1.25.40.10">
    <property type="entry name" value="Tetratricopeptide repeat domain"/>
    <property type="match status" value="2"/>
</dbReference>
<dbReference type="PROSITE" id="PS50005">
    <property type="entry name" value="TPR"/>
    <property type="match status" value="1"/>
</dbReference>
<evidence type="ECO:0000313" key="6">
    <source>
        <dbReference type="Proteomes" id="UP000754644"/>
    </source>
</evidence>
<dbReference type="Pfam" id="PF13432">
    <property type="entry name" value="TPR_16"/>
    <property type="match status" value="2"/>
</dbReference>
<evidence type="ECO:0000256" key="2">
    <source>
        <dbReference type="ARBA" id="ARBA00022803"/>
    </source>
</evidence>
<keyword evidence="4" id="KW-0732">Signal</keyword>
<dbReference type="PROSITE" id="PS51257">
    <property type="entry name" value="PROKAR_LIPOPROTEIN"/>
    <property type="match status" value="1"/>
</dbReference>
<dbReference type="AlphaFoldDB" id="A0A973A8T7"/>
<dbReference type="SMART" id="SM00028">
    <property type="entry name" value="TPR"/>
    <property type="match status" value="5"/>
</dbReference>
<dbReference type="SUPFAM" id="SSF48452">
    <property type="entry name" value="TPR-like"/>
    <property type="match status" value="3"/>
</dbReference>
<dbReference type="EMBL" id="JABMOJ010000191">
    <property type="protein sequence ID" value="NQV64742.1"/>
    <property type="molecule type" value="Genomic_DNA"/>
</dbReference>
<dbReference type="InterPro" id="IPR051685">
    <property type="entry name" value="Ycf3/AcsC/BcsC/TPR_MFPF"/>
</dbReference>
<accession>A0A973A8T7</accession>
<keyword evidence="2 3" id="KW-0802">TPR repeat</keyword>
<sequence>MKSLPQAPKPLASGLLMVLLAALLAGCVAPAREAAKVAEVVGTEPVPPALSLVKPQREQEPAEYAVAAFPRDSLYQLLVAEVAGYRGDLATALKKYLEMTIETRDPGVARRATSLAVYMHDDDAALAAAEVWAEVEPDNLDAQRQLASQLIRIGDLERALLPMAAIRALGGAANFDIFAYHSAELEPAEREGLLAAILRMLQNYPADPQLLFSQAVLLDQSGRFTEALEIADRLLLDEPRVNIVILKVNILKHSDRLAQALGFLAARLESGEDDRRLRLIYARLLFESERLDDARQQYELILKQAPQDGDILLALALIALEQDRIPAAQDYLAQMVRWDQRVGEAHFYLGNIAEQENDLVAAVREYRLAGGGYEYLPAQKRIASILIDQRRVAEGLSHLAKERLDHPEFFQQLMMIEIQLLGDRGMDEELFGLLDHIIAQDPENIDLLYYRAMAGERFDRLDILERDLQRVLVLDPQNADAMNALGYSLADRTDRYAEALVLIQRALLLKPQEAAFIDSLGWVQYRLQNYDEAVTQLRRALGLFDNDEVAAHLGEVLWIQGERAEALEVWNKALELVPDSEPLKQVIERLTQP</sequence>
<organism evidence="5 6">
    <name type="scientific">SAR86 cluster bacterium</name>
    <dbReference type="NCBI Taxonomy" id="2030880"/>
    <lineage>
        <taxon>Bacteria</taxon>
        <taxon>Pseudomonadati</taxon>
        <taxon>Pseudomonadota</taxon>
        <taxon>Gammaproteobacteria</taxon>
        <taxon>SAR86 cluster</taxon>
    </lineage>
</organism>
<reference evidence="5" key="1">
    <citation type="submission" date="2020-05" db="EMBL/GenBank/DDBJ databases">
        <title>Sulfur intermediates as new biogeochemical hubs in an aquatic model microbial ecosystem.</title>
        <authorList>
            <person name="Vigneron A."/>
        </authorList>
    </citation>
    <scope>NUCLEOTIDE SEQUENCE</scope>
    <source>
        <strain evidence="5">Bin.250</strain>
    </source>
</reference>
<feature type="chain" id="PRO_5037524293" evidence="4">
    <location>
        <begin position="32"/>
        <end position="593"/>
    </location>
</feature>
<evidence type="ECO:0000256" key="1">
    <source>
        <dbReference type="ARBA" id="ARBA00022737"/>
    </source>
</evidence>
<name>A0A973A8T7_9GAMM</name>
<feature type="repeat" description="TPR" evidence="3">
    <location>
        <begin position="547"/>
        <end position="580"/>
    </location>
</feature>
<proteinExistence type="predicted"/>
<dbReference type="Proteomes" id="UP000754644">
    <property type="component" value="Unassembled WGS sequence"/>
</dbReference>
<protein>
    <submittedName>
        <fullName evidence="5">Tetratricopeptide repeat protein</fullName>
    </submittedName>
</protein>
<gene>
    <name evidence="5" type="ORF">HQ497_05190</name>
</gene>
<keyword evidence="1" id="KW-0677">Repeat</keyword>
<evidence type="ECO:0000256" key="4">
    <source>
        <dbReference type="SAM" id="SignalP"/>
    </source>
</evidence>
<dbReference type="PANTHER" id="PTHR44943:SF8">
    <property type="entry name" value="TPR REPEAT-CONTAINING PROTEIN MJ0263"/>
    <property type="match status" value="1"/>
</dbReference>
<feature type="signal peptide" evidence="4">
    <location>
        <begin position="1"/>
        <end position="31"/>
    </location>
</feature>
<evidence type="ECO:0000256" key="3">
    <source>
        <dbReference type="PROSITE-ProRule" id="PRU00339"/>
    </source>
</evidence>
<dbReference type="InterPro" id="IPR011990">
    <property type="entry name" value="TPR-like_helical_dom_sf"/>
</dbReference>
<dbReference type="Pfam" id="PF14559">
    <property type="entry name" value="TPR_19"/>
    <property type="match status" value="1"/>
</dbReference>
<dbReference type="InterPro" id="IPR019734">
    <property type="entry name" value="TPR_rpt"/>
</dbReference>
<dbReference type="PANTHER" id="PTHR44943">
    <property type="entry name" value="CELLULOSE SYNTHASE OPERON PROTEIN C"/>
    <property type="match status" value="1"/>
</dbReference>
<comment type="caution">
    <text evidence="5">The sequence shown here is derived from an EMBL/GenBank/DDBJ whole genome shotgun (WGS) entry which is preliminary data.</text>
</comment>
<evidence type="ECO:0000313" key="5">
    <source>
        <dbReference type="EMBL" id="NQV64742.1"/>
    </source>
</evidence>